<protein>
    <recommendedName>
        <fullName evidence="1">DUF1508 domain-containing protein</fullName>
    </recommendedName>
</protein>
<dbReference type="AlphaFoldDB" id="A0A0F9MFL0"/>
<comment type="caution">
    <text evidence="2">The sequence shown here is derived from an EMBL/GenBank/DDBJ whole genome shotgun (WGS) entry which is preliminary data.</text>
</comment>
<evidence type="ECO:0000259" key="1">
    <source>
        <dbReference type="Pfam" id="PF07411"/>
    </source>
</evidence>
<dbReference type="SUPFAM" id="SSF160113">
    <property type="entry name" value="YegP-like"/>
    <property type="match status" value="1"/>
</dbReference>
<sequence>MKFTMTRDKASKWRWKLTAANGEIVCASSQGFSRKLDCEINCELTFDGLKQNKGNWHTYRESE</sequence>
<dbReference type="InterPro" id="IPR010879">
    <property type="entry name" value="DUF1508"/>
</dbReference>
<organism evidence="2">
    <name type="scientific">marine sediment metagenome</name>
    <dbReference type="NCBI Taxonomy" id="412755"/>
    <lineage>
        <taxon>unclassified sequences</taxon>
        <taxon>metagenomes</taxon>
        <taxon>ecological metagenomes</taxon>
    </lineage>
</organism>
<reference evidence="2" key="1">
    <citation type="journal article" date="2015" name="Nature">
        <title>Complex archaea that bridge the gap between prokaryotes and eukaryotes.</title>
        <authorList>
            <person name="Spang A."/>
            <person name="Saw J.H."/>
            <person name="Jorgensen S.L."/>
            <person name="Zaremba-Niedzwiedzka K."/>
            <person name="Martijn J."/>
            <person name="Lind A.E."/>
            <person name="van Eijk R."/>
            <person name="Schleper C."/>
            <person name="Guy L."/>
            <person name="Ettema T.J."/>
        </authorList>
    </citation>
    <scope>NUCLEOTIDE SEQUENCE</scope>
</reference>
<dbReference type="EMBL" id="LAZR01010263">
    <property type="protein sequence ID" value="KKM67927.1"/>
    <property type="molecule type" value="Genomic_DNA"/>
</dbReference>
<dbReference type="Gene3D" id="3.30.160.160">
    <property type="entry name" value="YegP-like"/>
    <property type="match status" value="1"/>
</dbReference>
<feature type="domain" description="DUF1508" evidence="1">
    <location>
        <begin position="8"/>
        <end position="39"/>
    </location>
</feature>
<evidence type="ECO:0000313" key="2">
    <source>
        <dbReference type="EMBL" id="KKM67927.1"/>
    </source>
</evidence>
<dbReference type="Pfam" id="PF07411">
    <property type="entry name" value="DUF1508"/>
    <property type="match status" value="1"/>
</dbReference>
<proteinExistence type="predicted"/>
<name>A0A0F9MFL0_9ZZZZ</name>
<gene>
    <name evidence="2" type="ORF">LCGC14_1466170</name>
</gene>
<dbReference type="InterPro" id="IPR036913">
    <property type="entry name" value="YegP-like_sf"/>
</dbReference>
<accession>A0A0F9MFL0</accession>